<evidence type="ECO:0000256" key="1">
    <source>
        <dbReference type="SAM" id="MobiDB-lite"/>
    </source>
</evidence>
<evidence type="ECO:0000313" key="3">
    <source>
        <dbReference type="Proteomes" id="UP000749311"/>
    </source>
</evidence>
<feature type="compositionally biased region" description="Acidic residues" evidence="1">
    <location>
        <begin position="55"/>
        <end position="64"/>
    </location>
</feature>
<gene>
    <name evidence="2" type="ORF">FB473_003242</name>
</gene>
<protein>
    <submittedName>
        <fullName evidence="2">Uncharacterized protein</fullName>
    </submittedName>
</protein>
<evidence type="ECO:0000313" key="2">
    <source>
        <dbReference type="EMBL" id="NIH58545.1"/>
    </source>
</evidence>
<feature type="region of interest" description="Disordered" evidence="1">
    <location>
        <begin position="1"/>
        <end position="79"/>
    </location>
</feature>
<keyword evidence="3" id="KW-1185">Reference proteome</keyword>
<sequence>MDPREDVDPNGFVELGAGRVPPKDDESPADESREDGCDEYGFVREVGACAAGEPPDAESPDEEPAEGKPVAPNGLDEDE</sequence>
<feature type="compositionally biased region" description="Basic and acidic residues" evidence="1">
    <location>
        <begin position="21"/>
        <end position="35"/>
    </location>
</feature>
<comment type="caution">
    <text evidence="2">The sequence shown here is derived from an EMBL/GenBank/DDBJ whole genome shotgun (WGS) entry which is preliminary data.</text>
</comment>
<reference evidence="2 3" key="1">
    <citation type="submission" date="2020-02" db="EMBL/GenBank/DDBJ databases">
        <title>Sequencing the genomes of 1000 actinobacteria strains.</title>
        <authorList>
            <person name="Klenk H.-P."/>
        </authorList>
    </citation>
    <scope>NUCLEOTIDE SEQUENCE [LARGE SCALE GENOMIC DNA]</scope>
    <source>
        <strain evidence="2 3">DSM 19609</strain>
    </source>
</reference>
<name>A0ABX0SNC7_9ACTN</name>
<dbReference type="EMBL" id="JAAMOZ010000004">
    <property type="protein sequence ID" value="NIH58545.1"/>
    <property type="molecule type" value="Genomic_DNA"/>
</dbReference>
<dbReference type="RefSeq" id="WP_167171185.1">
    <property type="nucleotide sequence ID" value="NZ_BAAAOO010000006.1"/>
</dbReference>
<dbReference type="Proteomes" id="UP000749311">
    <property type="component" value="Unassembled WGS sequence"/>
</dbReference>
<organism evidence="2 3">
    <name type="scientific">Brooklawnia cerclae</name>
    <dbReference type="NCBI Taxonomy" id="349934"/>
    <lineage>
        <taxon>Bacteria</taxon>
        <taxon>Bacillati</taxon>
        <taxon>Actinomycetota</taxon>
        <taxon>Actinomycetes</taxon>
        <taxon>Propionibacteriales</taxon>
        <taxon>Propionibacteriaceae</taxon>
        <taxon>Brooklawnia</taxon>
    </lineage>
</organism>
<accession>A0ABX0SNC7</accession>
<proteinExistence type="predicted"/>